<evidence type="ECO:0000313" key="4">
    <source>
        <dbReference type="EMBL" id="VYU56294.1"/>
    </source>
</evidence>
<dbReference type="Gene3D" id="3.40.630.40">
    <property type="entry name" value="Zn-dependent exopeptidases"/>
    <property type="match status" value="1"/>
</dbReference>
<dbReference type="PANTHER" id="PTHR30404">
    <property type="entry name" value="N-ACETYLMURAMOYL-L-ALANINE AMIDASE"/>
    <property type="match status" value="1"/>
</dbReference>
<dbReference type="SUPFAM" id="SSF53187">
    <property type="entry name" value="Zn-dependent exopeptidases"/>
    <property type="match status" value="1"/>
</dbReference>
<dbReference type="GO" id="GO:0030288">
    <property type="term" value="C:outer membrane-bounded periplasmic space"/>
    <property type="evidence" value="ECO:0007669"/>
    <property type="project" value="TreeGrafter"/>
</dbReference>
<keyword evidence="1" id="KW-0378">Hydrolase</keyword>
<feature type="domain" description="MurNAc-LAA" evidence="3">
    <location>
        <begin position="152"/>
        <end position="329"/>
    </location>
</feature>
<feature type="chain" id="PRO_5027045894" evidence="2">
    <location>
        <begin position="24"/>
        <end position="364"/>
    </location>
</feature>
<dbReference type="RefSeq" id="WP_156684754.1">
    <property type="nucleotide sequence ID" value="NZ_CACRUA010000029.1"/>
</dbReference>
<evidence type="ECO:0000256" key="2">
    <source>
        <dbReference type="SAM" id="SignalP"/>
    </source>
</evidence>
<dbReference type="AlphaFoldDB" id="A0A6N3FW12"/>
<accession>A0A6N3FW12</accession>
<evidence type="ECO:0000259" key="3">
    <source>
        <dbReference type="Pfam" id="PF01520"/>
    </source>
</evidence>
<dbReference type="InterPro" id="IPR002508">
    <property type="entry name" value="MurNAc-LAA_cat"/>
</dbReference>
<dbReference type="InterPro" id="IPR050695">
    <property type="entry name" value="N-acetylmuramoyl_amidase_3"/>
</dbReference>
<reference evidence="4" key="1">
    <citation type="submission" date="2019-11" db="EMBL/GenBank/DDBJ databases">
        <authorList>
            <person name="Feng L."/>
        </authorList>
    </citation>
    <scope>NUCLEOTIDE SEQUENCE</scope>
    <source>
        <strain evidence="4">CsymbiosumLFYP84</strain>
    </source>
</reference>
<organism evidence="4">
    <name type="scientific">Clostridium symbiosum</name>
    <name type="common">Bacteroides symbiosus</name>
    <dbReference type="NCBI Taxonomy" id="1512"/>
    <lineage>
        <taxon>Bacteria</taxon>
        <taxon>Bacillati</taxon>
        <taxon>Bacillota</taxon>
        <taxon>Clostridia</taxon>
        <taxon>Lachnospirales</taxon>
        <taxon>Lachnospiraceae</taxon>
        <taxon>Otoolea</taxon>
    </lineage>
</organism>
<dbReference type="Gene3D" id="2.30.30.40">
    <property type="entry name" value="SH3 Domains"/>
    <property type="match status" value="1"/>
</dbReference>
<keyword evidence="2" id="KW-0732">Signal</keyword>
<dbReference type="Pfam" id="PF01520">
    <property type="entry name" value="Amidase_3"/>
    <property type="match status" value="1"/>
</dbReference>
<dbReference type="GO" id="GO:0009253">
    <property type="term" value="P:peptidoglycan catabolic process"/>
    <property type="evidence" value="ECO:0007669"/>
    <property type="project" value="InterPro"/>
</dbReference>
<dbReference type="CDD" id="cd02696">
    <property type="entry name" value="MurNAc-LAA"/>
    <property type="match status" value="1"/>
</dbReference>
<dbReference type="PANTHER" id="PTHR30404:SF0">
    <property type="entry name" value="N-ACETYLMURAMOYL-L-ALANINE AMIDASE AMIC"/>
    <property type="match status" value="1"/>
</dbReference>
<sequence length="364" mass="38260">MKIKWAAIAAAIMLTSSAQTVFAGDTVYVNCDVLRCRSSEEIKDGNIVTNFYYGDRLERVGSDGEWTAVLVNGQKRYVASAYLSTAQPVKKAAAQNTSGQSGAAASGNSDSTVSGTEVGLSANYKYAEFSKINSGKAILYKSTAASRKNKTVCVNAGHGTKGGSSVKTLCHPDGTPKVTGGTTGAGATTAVAVSGGMTFADGTAESKVTLQMAKILKDRLLAEGYDVLMIRESDDVQLDNIARTVIANNNADCHIALHWDSTSSNKGCFYMSVPNNASYRAMEPVASNWQQHNKLGDSLITGLKNAGNKIFSGGSMEMDLTQTSFSTIPSIDIELGDKASSHSTETLNQLGDGLTAGINAFFGF</sequence>
<name>A0A6N3FW12_CLOSY</name>
<proteinExistence type="predicted"/>
<dbReference type="EMBL" id="CACRUA010000029">
    <property type="protein sequence ID" value="VYU56294.1"/>
    <property type="molecule type" value="Genomic_DNA"/>
</dbReference>
<evidence type="ECO:0000256" key="1">
    <source>
        <dbReference type="ARBA" id="ARBA00022801"/>
    </source>
</evidence>
<protein>
    <submittedName>
        <fullName evidence="4">N-acetylmuramoyl-L-alanine amidase</fullName>
    </submittedName>
</protein>
<feature type="signal peptide" evidence="2">
    <location>
        <begin position="1"/>
        <end position="23"/>
    </location>
</feature>
<dbReference type="GO" id="GO:0008745">
    <property type="term" value="F:N-acetylmuramoyl-L-alanine amidase activity"/>
    <property type="evidence" value="ECO:0007669"/>
    <property type="project" value="InterPro"/>
</dbReference>
<gene>
    <name evidence="4" type="ORF">CSLFYP84_02726</name>
</gene>